<accession>A0A6J4SS36</accession>
<protein>
    <submittedName>
        <fullName evidence="1">Uncharacterized protein</fullName>
    </submittedName>
</protein>
<gene>
    <name evidence="1" type="ORF">AVDCRST_MAG85-1928</name>
</gene>
<proteinExistence type="predicted"/>
<sequence>MRGKPAAVVDAARAELEGVMTDLRAAIAASGHLTRSIESRRAA</sequence>
<name>A0A6J4SS36_9ACTN</name>
<evidence type="ECO:0000313" key="1">
    <source>
        <dbReference type="EMBL" id="CAA9503748.1"/>
    </source>
</evidence>
<reference evidence="1" key="1">
    <citation type="submission" date="2020-02" db="EMBL/GenBank/DDBJ databases">
        <authorList>
            <person name="Meier V. D."/>
        </authorList>
    </citation>
    <scope>NUCLEOTIDE SEQUENCE</scope>
    <source>
        <strain evidence="1">AVDCRST_MAG85</strain>
    </source>
</reference>
<organism evidence="1">
    <name type="scientific">uncultured Solirubrobacteraceae bacterium</name>
    <dbReference type="NCBI Taxonomy" id="1162706"/>
    <lineage>
        <taxon>Bacteria</taxon>
        <taxon>Bacillati</taxon>
        <taxon>Actinomycetota</taxon>
        <taxon>Thermoleophilia</taxon>
        <taxon>Solirubrobacterales</taxon>
        <taxon>Solirubrobacteraceae</taxon>
        <taxon>environmental samples</taxon>
    </lineage>
</organism>
<dbReference type="EMBL" id="CADCVT010000209">
    <property type="protein sequence ID" value="CAA9503748.1"/>
    <property type="molecule type" value="Genomic_DNA"/>
</dbReference>
<dbReference type="AlphaFoldDB" id="A0A6J4SS36"/>